<comment type="caution">
    <text evidence="2">The sequence shown here is derived from an EMBL/GenBank/DDBJ whole genome shotgun (WGS) entry which is preliminary data.</text>
</comment>
<evidence type="ECO:0000256" key="1">
    <source>
        <dbReference type="SAM" id="MobiDB-lite"/>
    </source>
</evidence>
<dbReference type="Proteomes" id="UP001219525">
    <property type="component" value="Unassembled WGS sequence"/>
</dbReference>
<dbReference type="AlphaFoldDB" id="A0AAD6V1B4"/>
<feature type="region of interest" description="Disordered" evidence="1">
    <location>
        <begin position="91"/>
        <end position="138"/>
    </location>
</feature>
<proteinExistence type="predicted"/>
<accession>A0AAD6V1B4</accession>
<protein>
    <submittedName>
        <fullName evidence="2">Uncharacterized protein</fullName>
    </submittedName>
</protein>
<sequence length="157" mass="16869">MLSLDWILANGISVRNSVASGVLSLPYGDGLCSLEMHLSPAASLAYDLVLGRDWVLLCRDSQMDKPFALTAGIVNICNSIPLSPPSPIEASDLAMDVDSDNSHPPPHQCSPPSPIEASDLAMDVDSDNSHAPPHQCSSDIFPLPVQRRHIMLSFIIK</sequence>
<reference evidence="2" key="1">
    <citation type="submission" date="2023-03" db="EMBL/GenBank/DDBJ databases">
        <title>Massive genome expansion in bonnet fungi (Mycena s.s.) driven by repeated elements and novel gene families across ecological guilds.</title>
        <authorList>
            <consortium name="Lawrence Berkeley National Laboratory"/>
            <person name="Harder C.B."/>
            <person name="Miyauchi S."/>
            <person name="Viragh M."/>
            <person name="Kuo A."/>
            <person name="Thoen E."/>
            <person name="Andreopoulos B."/>
            <person name="Lu D."/>
            <person name="Skrede I."/>
            <person name="Drula E."/>
            <person name="Henrissat B."/>
            <person name="Morin E."/>
            <person name="Kohler A."/>
            <person name="Barry K."/>
            <person name="LaButti K."/>
            <person name="Morin E."/>
            <person name="Salamov A."/>
            <person name="Lipzen A."/>
            <person name="Mereny Z."/>
            <person name="Hegedus B."/>
            <person name="Baldrian P."/>
            <person name="Stursova M."/>
            <person name="Weitz H."/>
            <person name="Taylor A."/>
            <person name="Grigoriev I.V."/>
            <person name="Nagy L.G."/>
            <person name="Martin F."/>
            <person name="Kauserud H."/>
        </authorList>
    </citation>
    <scope>NUCLEOTIDE SEQUENCE</scope>
    <source>
        <strain evidence="2">9144</strain>
    </source>
</reference>
<feature type="compositionally biased region" description="Pro residues" evidence="1">
    <location>
        <begin position="103"/>
        <end position="114"/>
    </location>
</feature>
<gene>
    <name evidence="2" type="ORF">GGX14DRAFT_660283</name>
</gene>
<dbReference type="EMBL" id="JARJCW010000063">
    <property type="protein sequence ID" value="KAJ7200370.1"/>
    <property type="molecule type" value="Genomic_DNA"/>
</dbReference>
<evidence type="ECO:0000313" key="3">
    <source>
        <dbReference type="Proteomes" id="UP001219525"/>
    </source>
</evidence>
<organism evidence="2 3">
    <name type="scientific">Mycena pura</name>
    <dbReference type="NCBI Taxonomy" id="153505"/>
    <lineage>
        <taxon>Eukaryota</taxon>
        <taxon>Fungi</taxon>
        <taxon>Dikarya</taxon>
        <taxon>Basidiomycota</taxon>
        <taxon>Agaricomycotina</taxon>
        <taxon>Agaricomycetes</taxon>
        <taxon>Agaricomycetidae</taxon>
        <taxon>Agaricales</taxon>
        <taxon>Marasmiineae</taxon>
        <taxon>Mycenaceae</taxon>
        <taxon>Mycena</taxon>
    </lineage>
</organism>
<keyword evidence="3" id="KW-1185">Reference proteome</keyword>
<evidence type="ECO:0000313" key="2">
    <source>
        <dbReference type="EMBL" id="KAJ7200370.1"/>
    </source>
</evidence>
<name>A0AAD6V1B4_9AGAR</name>